<sequence length="609" mass="65912">PFVRNSNSLNPSLYHPFAVMTSTDTSPSSFEYSTHAMATDSNQPKNHAAPSKPLGELTVVKVDPQKHPKNKRKRTQAGDKAILEAAYQENPKPDKIARLEIVQRVSLNEKEVQIWFQNRRQNDRRKSRPLTPQEIAALRCGGIQIISELSLPKTSILPENPYSPAPGAVVTSSNHASPVLSQESGSPQFQGHRSGSDVNESPNVDSDTQSTDISRPGAQTPSPASANGSPAISQSFPGASGFLVNRWNPSSSFSTPSAVTSATSEDPVKLDSLAPSSCSSTRSDGPALPRPSRVRLSFSLEGKAEIVSNETSPPRLQAERPMSALPTLPQVRSRTLQRSHSALPSVTLPPISTLTGTLPPPRLVHGRSRDVNAWELCCDDDAPDDLIKMAENEANGSALAAISLLRSSGSVLQPSGSKRNAPLSRNSQRSQLNKKPKLGRSHSSMSRLSSGPLGEVGRLRDENDEFPEKDMPSKKLKVSMLVSPSGDSDKENWSPDEDGNPQLPFGRAARRPIPTGTPSHPPDKTDRALQEQRAPTLLGESRANTAQLQRRGLRLDDEPVSIFEDGSARRSRMPKEEVERFMRGDVSPSKKGDADCVAGLLALSQGNWR</sequence>
<feature type="non-terminal residue" evidence="9">
    <location>
        <position position="1"/>
    </location>
</feature>
<feature type="compositionally biased region" description="Low complexity" evidence="7">
    <location>
        <begin position="253"/>
        <end position="264"/>
    </location>
</feature>
<keyword evidence="4 5" id="KW-0539">Nucleus</keyword>
<dbReference type="CDD" id="cd00086">
    <property type="entry name" value="homeodomain"/>
    <property type="match status" value="1"/>
</dbReference>
<dbReference type="Proteomes" id="UP000233524">
    <property type="component" value="Unassembled WGS sequence"/>
</dbReference>
<comment type="caution">
    <text evidence="9">The sequence shown here is derived from an EMBL/GenBank/DDBJ whole genome shotgun (WGS) entry which is preliminary data.</text>
</comment>
<dbReference type="PANTHER" id="PTHR24323">
    <property type="entry name" value="CEH-10 HOMEODOMAIN-CONTAINING HOMOLOG"/>
    <property type="match status" value="1"/>
</dbReference>
<feature type="compositionally biased region" description="Basic and acidic residues" evidence="7">
    <location>
        <begin position="457"/>
        <end position="473"/>
    </location>
</feature>
<dbReference type="InterPro" id="IPR017970">
    <property type="entry name" value="Homeobox_CS"/>
</dbReference>
<feature type="region of interest" description="Disordered" evidence="7">
    <location>
        <begin position="23"/>
        <end position="79"/>
    </location>
</feature>
<feature type="compositionally biased region" description="Polar residues" evidence="7">
    <location>
        <begin position="274"/>
        <end position="283"/>
    </location>
</feature>
<evidence type="ECO:0000256" key="5">
    <source>
        <dbReference type="PROSITE-ProRule" id="PRU00108"/>
    </source>
</evidence>
<evidence type="ECO:0000259" key="8">
    <source>
        <dbReference type="PROSITE" id="PS50071"/>
    </source>
</evidence>
<dbReference type="GO" id="GO:0000976">
    <property type="term" value="F:transcription cis-regulatory region binding"/>
    <property type="evidence" value="ECO:0007669"/>
    <property type="project" value="TreeGrafter"/>
</dbReference>
<dbReference type="Pfam" id="PF00046">
    <property type="entry name" value="Homeodomain"/>
    <property type="match status" value="1"/>
</dbReference>
<protein>
    <recommendedName>
        <fullName evidence="8">Homeobox domain-containing protein</fullName>
    </recommendedName>
</protein>
<accession>A0A2N3NDW4</accession>
<dbReference type="GO" id="GO:0005634">
    <property type="term" value="C:nucleus"/>
    <property type="evidence" value="ECO:0007669"/>
    <property type="project" value="UniProtKB-SubCell"/>
</dbReference>
<dbReference type="SMART" id="SM00389">
    <property type="entry name" value="HOX"/>
    <property type="match status" value="1"/>
</dbReference>
<feature type="region of interest" description="Disordered" evidence="7">
    <location>
        <begin position="167"/>
        <end position="234"/>
    </location>
</feature>
<feature type="region of interest" description="Disordered" evidence="7">
    <location>
        <begin position="410"/>
        <end position="555"/>
    </location>
</feature>
<dbReference type="GO" id="GO:0000981">
    <property type="term" value="F:DNA-binding transcription factor activity, RNA polymerase II-specific"/>
    <property type="evidence" value="ECO:0007669"/>
    <property type="project" value="InterPro"/>
</dbReference>
<dbReference type="InterPro" id="IPR009057">
    <property type="entry name" value="Homeodomain-like_sf"/>
</dbReference>
<dbReference type="PROSITE" id="PS50071">
    <property type="entry name" value="HOMEOBOX_2"/>
    <property type="match status" value="1"/>
</dbReference>
<keyword evidence="2 5" id="KW-0238">DNA-binding</keyword>
<feature type="compositionally biased region" description="Low complexity" evidence="7">
    <location>
        <begin position="441"/>
        <end position="453"/>
    </location>
</feature>
<feature type="domain" description="Homeobox" evidence="8">
    <location>
        <begin position="66"/>
        <end position="126"/>
    </location>
</feature>
<evidence type="ECO:0000256" key="1">
    <source>
        <dbReference type="ARBA" id="ARBA00004123"/>
    </source>
</evidence>
<evidence type="ECO:0000313" key="10">
    <source>
        <dbReference type="Proteomes" id="UP000233524"/>
    </source>
</evidence>
<feature type="region of interest" description="Disordered" evidence="7">
    <location>
        <begin position="253"/>
        <end position="292"/>
    </location>
</feature>
<dbReference type="STRING" id="41688.A0A2N3NDW4"/>
<evidence type="ECO:0000256" key="7">
    <source>
        <dbReference type="SAM" id="MobiDB-lite"/>
    </source>
</evidence>
<dbReference type="InterPro" id="IPR051775">
    <property type="entry name" value="Homeobox_domain"/>
</dbReference>
<dbReference type="PANTHER" id="PTHR24323:SF7">
    <property type="entry name" value="HOMEOBOX DOMAIN-CONTAINING PROTEIN"/>
    <property type="match status" value="1"/>
</dbReference>
<feature type="compositionally biased region" description="Polar residues" evidence="7">
    <location>
        <begin position="170"/>
        <end position="234"/>
    </location>
</feature>
<proteinExistence type="predicted"/>
<dbReference type="AlphaFoldDB" id="A0A2N3NDW4"/>
<comment type="subcellular location">
    <subcellularLocation>
        <location evidence="1 5 6">Nucleus</location>
    </subcellularLocation>
</comment>
<dbReference type="SUPFAM" id="SSF46689">
    <property type="entry name" value="Homeodomain-like"/>
    <property type="match status" value="1"/>
</dbReference>
<name>A0A2N3NDW4_9PEZI</name>
<evidence type="ECO:0000256" key="6">
    <source>
        <dbReference type="RuleBase" id="RU000682"/>
    </source>
</evidence>
<evidence type="ECO:0000313" key="9">
    <source>
        <dbReference type="EMBL" id="PKS10614.1"/>
    </source>
</evidence>
<feature type="compositionally biased region" description="Polar residues" evidence="7">
    <location>
        <begin position="411"/>
        <end position="431"/>
    </location>
</feature>
<reference evidence="9 10" key="1">
    <citation type="journal article" date="2017" name="G3 (Bethesda)">
        <title>First Draft Genome Sequence of the Pathogenic Fungus Lomentospora prolificans (Formerly Scedosporium prolificans).</title>
        <authorList>
            <person name="Luo R."/>
            <person name="Zimin A."/>
            <person name="Workman R."/>
            <person name="Fan Y."/>
            <person name="Pertea G."/>
            <person name="Grossman N."/>
            <person name="Wear M.P."/>
            <person name="Jia B."/>
            <person name="Miller H."/>
            <person name="Casadevall A."/>
            <person name="Timp W."/>
            <person name="Zhang S.X."/>
            <person name="Salzberg S.L."/>
        </authorList>
    </citation>
    <scope>NUCLEOTIDE SEQUENCE [LARGE SCALE GENOMIC DNA]</scope>
    <source>
        <strain evidence="9 10">JHH-5317</strain>
    </source>
</reference>
<evidence type="ECO:0000256" key="3">
    <source>
        <dbReference type="ARBA" id="ARBA00023155"/>
    </source>
</evidence>
<evidence type="ECO:0000256" key="4">
    <source>
        <dbReference type="ARBA" id="ARBA00023242"/>
    </source>
</evidence>
<feature type="compositionally biased region" description="Polar residues" evidence="7">
    <location>
        <begin position="23"/>
        <end position="32"/>
    </location>
</feature>
<dbReference type="PROSITE" id="PS00027">
    <property type="entry name" value="HOMEOBOX_1"/>
    <property type="match status" value="1"/>
</dbReference>
<feature type="compositionally biased region" description="Basic and acidic residues" evidence="7">
    <location>
        <begin position="521"/>
        <end position="530"/>
    </location>
</feature>
<feature type="DNA-binding region" description="Homeobox" evidence="5">
    <location>
        <begin position="68"/>
        <end position="127"/>
    </location>
</feature>
<keyword evidence="10" id="KW-1185">Reference proteome</keyword>
<dbReference type="InterPro" id="IPR001356">
    <property type="entry name" value="HD"/>
</dbReference>
<organism evidence="9 10">
    <name type="scientific">Lomentospora prolificans</name>
    <dbReference type="NCBI Taxonomy" id="41688"/>
    <lineage>
        <taxon>Eukaryota</taxon>
        <taxon>Fungi</taxon>
        <taxon>Dikarya</taxon>
        <taxon>Ascomycota</taxon>
        <taxon>Pezizomycotina</taxon>
        <taxon>Sordariomycetes</taxon>
        <taxon>Hypocreomycetidae</taxon>
        <taxon>Microascales</taxon>
        <taxon>Microascaceae</taxon>
        <taxon>Lomentospora</taxon>
    </lineage>
</organism>
<dbReference type="EMBL" id="NLAX01000008">
    <property type="protein sequence ID" value="PKS10614.1"/>
    <property type="molecule type" value="Genomic_DNA"/>
</dbReference>
<dbReference type="VEuPathDB" id="FungiDB:jhhlp_002369"/>
<gene>
    <name evidence="9" type="ORF">jhhlp_002369</name>
</gene>
<dbReference type="Gene3D" id="1.10.10.60">
    <property type="entry name" value="Homeodomain-like"/>
    <property type="match status" value="1"/>
</dbReference>
<keyword evidence="3 5" id="KW-0371">Homeobox</keyword>
<evidence type="ECO:0000256" key="2">
    <source>
        <dbReference type="ARBA" id="ARBA00023125"/>
    </source>
</evidence>
<dbReference type="InParanoid" id="A0A2N3NDW4"/>
<dbReference type="OrthoDB" id="6159439at2759"/>